<name>A0A7R8H3M1_LEPSM</name>
<keyword evidence="2" id="KW-1185">Reference proteome</keyword>
<reference evidence="1" key="1">
    <citation type="submission" date="2021-02" db="EMBL/GenBank/DDBJ databases">
        <authorList>
            <person name="Bekaert M."/>
        </authorList>
    </citation>
    <scope>NUCLEOTIDE SEQUENCE</scope>
    <source>
        <strain evidence="1">IoA-00</strain>
    </source>
</reference>
<accession>A0A7R8H3M1</accession>
<organism evidence="1 2">
    <name type="scientific">Lepeophtheirus salmonis</name>
    <name type="common">Salmon louse</name>
    <name type="synonym">Caligus salmonis</name>
    <dbReference type="NCBI Taxonomy" id="72036"/>
    <lineage>
        <taxon>Eukaryota</taxon>
        <taxon>Metazoa</taxon>
        <taxon>Ecdysozoa</taxon>
        <taxon>Arthropoda</taxon>
        <taxon>Crustacea</taxon>
        <taxon>Multicrustacea</taxon>
        <taxon>Hexanauplia</taxon>
        <taxon>Copepoda</taxon>
        <taxon>Siphonostomatoida</taxon>
        <taxon>Caligidae</taxon>
        <taxon>Lepeophtheirus</taxon>
    </lineage>
</organism>
<evidence type="ECO:0000313" key="1">
    <source>
        <dbReference type="EMBL" id="CAF2847967.1"/>
    </source>
</evidence>
<dbReference type="SUPFAM" id="SSF100910">
    <property type="entry name" value="Chemosensory protein Csp2"/>
    <property type="match status" value="1"/>
</dbReference>
<dbReference type="InterPro" id="IPR036682">
    <property type="entry name" value="OS_D_A10/PebIII_sf"/>
</dbReference>
<dbReference type="Proteomes" id="UP000675881">
    <property type="component" value="Chromosome 14"/>
</dbReference>
<dbReference type="AlphaFoldDB" id="A0A7R8H3M1"/>
<evidence type="ECO:0000313" key="2">
    <source>
        <dbReference type="Proteomes" id="UP000675881"/>
    </source>
</evidence>
<dbReference type="SMR" id="A0A7R8H3M1"/>
<gene>
    <name evidence="1" type="ORF">LSAA_4619</name>
</gene>
<sequence length="119" mass="14195">MDIIISMSDLSRLQDIHDKTAVLVDVYYVIKSVVVDEFAIPWPGCRFELLIQLRETKNKKKWKMQWTREEVERKVPEVLRGLCPKPCKPCDQKQIKKIVQVMQEKYPREWNEIITTYNG</sequence>
<dbReference type="EMBL" id="HG994593">
    <property type="protein sequence ID" value="CAF2847967.1"/>
    <property type="molecule type" value="Genomic_DNA"/>
</dbReference>
<proteinExistence type="predicted"/>
<dbReference type="Gene3D" id="1.10.2080.10">
    <property type="entry name" value="Insect odorant-binding protein A10/Ejaculatory bulb-specific protein 3"/>
    <property type="match status" value="1"/>
</dbReference>
<protein>
    <submittedName>
        <fullName evidence="1">(salmon louse) hypothetical protein</fullName>
    </submittedName>
</protein>